<dbReference type="PRINTS" id="PR00040">
    <property type="entry name" value="HTHMERR"/>
</dbReference>
<name>A0ABW2SLI1_9ACTO</name>
<keyword evidence="1" id="KW-0678">Repressor</keyword>
<protein>
    <submittedName>
        <fullName evidence="6">MerR family transcriptional regulator</fullName>
    </submittedName>
</protein>
<sequence>MLTISQLANYAGVTVKAVRHYHKLGLLPEPRRNHSGYRTYDAAAVVRLIRINVLASSGVPLAQVKEVLDASAEKLTETVQEIDKNLRAEIGRMQRSRKRLAKLAAGDQMALPASVVGYLDRLRGLGVEERYLAMERDAWIMIAAQVPDRIDTIIARKHQDLDDPDVRRLYALVNDAPDVSPDDPRVVEAADILSRLYTKATQSNTLNVDGLDDQFVDLLDDTMRASAPAAGRLMALLEQRGWQGWNRVERVPTPSARPPD</sequence>
<evidence type="ECO:0000256" key="2">
    <source>
        <dbReference type="ARBA" id="ARBA00023015"/>
    </source>
</evidence>
<evidence type="ECO:0000313" key="7">
    <source>
        <dbReference type="Proteomes" id="UP001596527"/>
    </source>
</evidence>
<dbReference type="Gene3D" id="1.10.1660.10">
    <property type="match status" value="1"/>
</dbReference>
<feature type="domain" description="HTH merR-type" evidence="5">
    <location>
        <begin position="1"/>
        <end position="70"/>
    </location>
</feature>
<evidence type="ECO:0000259" key="5">
    <source>
        <dbReference type="PROSITE" id="PS50937"/>
    </source>
</evidence>
<comment type="caution">
    <text evidence="6">The sequence shown here is derived from an EMBL/GenBank/DDBJ whole genome shotgun (WGS) entry which is preliminary data.</text>
</comment>
<dbReference type="PANTHER" id="PTHR30204">
    <property type="entry name" value="REDOX-CYCLING DRUG-SENSING TRANSCRIPTIONAL ACTIVATOR SOXR"/>
    <property type="match status" value="1"/>
</dbReference>
<dbReference type="InterPro" id="IPR000551">
    <property type="entry name" value="MerR-type_HTH_dom"/>
</dbReference>
<evidence type="ECO:0000256" key="3">
    <source>
        <dbReference type="ARBA" id="ARBA00023125"/>
    </source>
</evidence>
<keyword evidence="3" id="KW-0238">DNA-binding</keyword>
<keyword evidence="7" id="KW-1185">Reference proteome</keyword>
<evidence type="ECO:0000256" key="1">
    <source>
        <dbReference type="ARBA" id="ARBA00022491"/>
    </source>
</evidence>
<proteinExistence type="predicted"/>
<keyword evidence="2" id="KW-0805">Transcription regulation</keyword>
<dbReference type="SMART" id="SM00422">
    <property type="entry name" value="HTH_MERR"/>
    <property type="match status" value="1"/>
</dbReference>
<dbReference type="SUPFAM" id="SSF46955">
    <property type="entry name" value="Putative DNA-binding domain"/>
    <property type="match status" value="1"/>
</dbReference>
<dbReference type="PANTHER" id="PTHR30204:SF69">
    <property type="entry name" value="MERR-FAMILY TRANSCRIPTIONAL REGULATOR"/>
    <property type="match status" value="1"/>
</dbReference>
<evidence type="ECO:0000313" key="6">
    <source>
        <dbReference type="EMBL" id="MFC7580760.1"/>
    </source>
</evidence>
<evidence type="ECO:0000256" key="4">
    <source>
        <dbReference type="ARBA" id="ARBA00023163"/>
    </source>
</evidence>
<gene>
    <name evidence="6" type="ORF">ACFQWG_06050</name>
</gene>
<organism evidence="6 7">
    <name type="scientific">Schaalia naturae</name>
    <dbReference type="NCBI Taxonomy" id="635203"/>
    <lineage>
        <taxon>Bacteria</taxon>
        <taxon>Bacillati</taxon>
        <taxon>Actinomycetota</taxon>
        <taxon>Actinomycetes</taxon>
        <taxon>Actinomycetales</taxon>
        <taxon>Actinomycetaceae</taxon>
        <taxon>Schaalia</taxon>
    </lineage>
</organism>
<accession>A0ABW2SLI1</accession>
<dbReference type="RefSeq" id="WP_380973148.1">
    <property type="nucleotide sequence ID" value="NZ_JBHTEF010000001.1"/>
</dbReference>
<dbReference type="PROSITE" id="PS50937">
    <property type="entry name" value="HTH_MERR_2"/>
    <property type="match status" value="1"/>
</dbReference>
<reference evidence="7" key="1">
    <citation type="journal article" date="2019" name="Int. J. Syst. Evol. Microbiol.">
        <title>The Global Catalogue of Microorganisms (GCM) 10K type strain sequencing project: providing services to taxonomists for standard genome sequencing and annotation.</title>
        <authorList>
            <consortium name="The Broad Institute Genomics Platform"/>
            <consortium name="The Broad Institute Genome Sequencing Center for Infectious Disease"/>
            <person name="Wu L."/>
            <person name="Ma J."/>
        </authorList>
    </citation>
    <scope>NUCLEOTIDE SEQUENCE [LARGE SCALE GENOMIC DNA]</scope>
    <source>
        <strain evidence="7">CCUG 56698</strain>
    </source>
</reference>
<dbReference type="Proteomes" id="UP001596527">
    <property type="component" value="Unassembled WGS sequence"/>
</dbReference>
<dbReference type="Pfam" id="PF13411">
    <property type="entry name" value="MerR_1"/>
    <property type="match status" value="1"/>
</dbReference>
<dbReference type="InterPro" id="IPR009061">
    <property type="entry name" value="DNA-bd_dom_put_sf"/>
</dbReference>
<dbReference type="InterPro" id="IPR047057">
    <property type="entry name" value="MerR_fam"/>
</dbReference>
<keyword evidence="4" id="KW-0804">Transcription</keyword>
<dbReference type="CDD" id="cd00592">
    <property type="entry name" value="HTH_MerR-like"/>
    <property type="match status" value="1"/>
</dbReference>
<dbReference type="EMBL" id="JBHTEF010000001">
    <property type="protein sequence ID" value="MFC7580760.1"/>
    <property type="molecule type" value="Genomic_DNA"/>
</dbReference>